<gene>
    <name evidence="1" type="ORF">JJQ58_05880</name>
</gene>
<dbReference type="NCBIfam" id="NF047796">
    <property type="entry name" value="DhDoxPGlucAldDagF"/>
    <property type="match status" value="1"/>
</dbReference>
<protein>
    <submittedName>
        <fullName evidence="1">Oxo-acid lyase</fullName>
    </submittedName>
</protein>
<sequence>MMKILERFYKNRVSLNVLAKGKENIEDIYNVAEKNVIIGVLSKDFDTVNHAVEAMREFGSGVDDAISIGLGAGDNKQAEIVSQIAKNYQGSHINQVFTSVGQTFANSGNDTWVNALVSPTGKPGYVNISTGPYSSAGEEHAIVPIKSAINLIKDMGGSSIKFFPMKGLQTKEEYELVAKACGEEQFGLEPTGGITLDNFEEILDIALKNNVPKIIPHVYSSIIDKETGLTKLDDVKWLNNKIKEKVDLYE</sequence>
<dbReference type="NCBIfam" id="TIGR03581">
    <property type="entry name" value="EF_0839"/>
    <property type="match status" value="1"/>
</dbReference>
<dbReference type="Gene3D" id="3.20.20.70">
    <property type="entry name" value="Aldolase class I"/>
    <property type="match status" value="1"/>
</dbReference>
<keyword evidence="1" id="KW-0456">Lyase</keyword>
<dbReference type="RefSeq" id="WP_203153814.1">
    <property type="nucleotide sequence ID" value="NZ_JAEPSA010000008.1"/>
</dbReference>
<dbReference type="EMBL" id="JAGXBM010000006">
    <property type="protein sequence ID" value="MBS3696989.1"/>
    <property type="molecule type" value="Genomic_DNA"/>
</dbReference>
<comment type="caution">
    <text evidence="1">The sequence shown here is derived from an EMBL/GenBank/DDBJ whole genome shotgun (WGS) entry which is preliminary data.</text>
</comment>
<reference evidence="1 2" key="1">
    <citation type="submission" date="2021-05" db="EMBL/GenBank/DDBJ databases">
        <title>Staphylococcus fleurettii isolated from lake water in First Nation community in Manitoba, Canada.</title>
        <authorList>
            <person name="Bashar S."/>
            <person name="Murdock A."/>
            <person name="Patidar R."/>
            <person name="Golding G."/>
            <person name="Farenhorst A."/>
            <person name="Kumar A."/>
        </authorList>
    </citation>
    <scope>NUCLEOTIDE SEQUENCE [LARGE SCALE GENOMIC DNA]</scope>
    <source>
        <strain evidence="1 2">SF002</strain>
    </source>
</reference>
<evidence type="ECO:0000313" key="2">
    <source>
        <dbReference type="Proteomes" id="UP000681586"/>
    </source>
</evidence>
<dbReference type="Pfam" id="PF07071">
    <property type="entry name" value="KDGP_aldolase"/>
    <property type="match status" value="1"/>
</dbReference>
<dbReference type="Proteomes" id="UP000681586">
    <property type="component" value="Unassembled WGS sequence"/>
</dbReference>
<dbReference type="InterPro" id="IPR013785">
    <property type="entry name" value="Aldolase_TIM"/>
</dbReference>
<evidence type="ECO:0000313" key="1">
    <source>
        <dbReference type="EMBL" id="MBS3696989.1"/>
    </source>
</evidence>
<organism evidence="1 2">
    <name type="scientific">Mammaliicoccus fleurettii</name>
    <dbReference type="NCBI Taxonomy" id="150056"/>
    <lineage>
        <taxon>Bacteria</taxon>
        <taxon>Bacillati</taxon>
        <taxon>Bacillota</taxon>
        <taxon>Bacilli</taxon>
        <taxon>Bacillales</taxon>
        <taxon>Staphylococcaceae</taxon>
        <taxon>Mammaliicoccus</taxon>
    </lineage>
</organism>
<proteinExistence type="predicted"/>
<keyword evidence="2" id="KW-1185">Reference proteome</keyword>
<dbReference type="GO" id="GO:0016829">
    <property type="term" value="F:lyase activity"/>
    <property type="evidence" value="ECO:0007669"/>
    <property type="project" value="UniProtKB-KW"/>
</dbReference>
<dbReference type="InterPro" id="IPR010763">
    <property type="entry name" value="DgaF"/>
</dbReference>
<name>A0ABS5MM54_9STAP</name>
<accession>A0ABS5MM54</accession>